<organism evidence="3 4">
    <name type="scientific">Aminobacter anthyllidis</name>
    <dbReference type="NCBI Taxonomy" id="1035067"/>
    <lineage>
        <taxon>Bacteria</taxon>
        <taxon>Pseudomonadati</taxon>
        <taxon>Pseudomonadota</taxon>
        <taxon>Alphaproteobacteria</taxon>
        <taxon>Hyphomicrobiales</taxon>
        <taxon>Phyllobacteriaceae</taxon>
        <taxon>Aminobacter</taxon>
    </lineage>
</organism>
<dbReference type="Gene3D" id="2.10.260.10">
    <property type="match status" value="1"/>
</dbReference>
<comment type="caution">
    <text evidence="3">The sequence shown here is derived from an EMBL/GenBank/DDBJ whole genome shotgun (WGS) entry which is preliminary data.</text>
</comment>
<evidence type="ECO:0000313" key="3">
    <source>
        <dbReference type="EMBL" id="MBT1157660.1"/>
    </source>
</evidence>
<dbReference type="PROSITE" id="PS51740">
    <property type="entry name" value="SPOVT_ABRB"/>
    <property type="match status" value="1"/>
</dbReference>
<dbReference type="InterPro" id="IPR007159">
    <property type="entry name" value="SpoVT-AbrB_dom"/>
</dbReference>
<accession>A0A9X1AD09</accession>
<dbReference type="InterPro" id="IPR037914">
    <property type="entry name" value="SpoVT-AbrB_sf"/>
</dbReference>
<evidence type="ECO:0000313" key="4">
    <source>
        <dbReference type="Proteomes" id="UP001138921"/>
    </source>
</evidence>
<reference evidence="3" key="1">
    <citation type="journal article" date="2021" name="Microorganisms">
        <title>Phylogenomic Reconstruction and Metabolic Potential of the Genus Aminobacter.</title>
        <authorList>
            <person name="Artuso I."/>
            <person name="Turrini P."/>
            <person name="Pirolo M."/>
            <person name="Lugli G.A."/>
            <person name="Ventura M."/>
            <person name="Visca P."/>
        </authorList>
    </citation>
    <scope>NUCLEOTIDE SEQUENCE</scope>
    <source>
        <strain evidence="3">LMG 26462</strain>
    </source>
</reference>
<gene>
    <name evidence="3" type="ORF">J1C56_18870</name>
</gene>
<keyword evidence="4" id="KW-1185">Reference proteome</keyword>
<reference evidence="3" key="2">
    <citation type="submission" date="2021-03" db="EMBL/GenBank/DDBJ databases">
        <authorList>
            <person name="Artuso I."/>
            <person name="Turrini P."/>
            <person name="Pirolo M."/>
            <person name="Lugli G.A."/>
            <person name="Ventura M."/>
            <person name="Visca P."/>
        </authorList>
    </citation>
    <scope>NUCLEOTIDE SEQUENCE</scope>
    <source>
        <strain evidence="3">LMG 26462</strain>
    </source>
</reference>
<sequence length="89" mass="10089">MRVTTKGQVTIPKEIRDRLGIEAGSEVEFVERADGAVELVRGTEPDMRAKALDRSLEDWFRRIEGTGDSNLTADDIMAMTRDRDVRDNH</sequence>
<proteinExistence type="predicted"/>
<dbReference type="RefSeq" id="WP_214391589.1">
    <property type="nucleotide sequence ID" value="NZ_JAFLWW010000005.1"/>
</dbReference>
<dbReference type="GO" id="GO:0003677">
    <property type="term" value="F:DNA binding"/>
    <property type="evidence" value="ECO:0007669"/>
    <property type="project" value="UniProtKB-UniRule"/>
</dbReference>
<evidence type="ECO:0000259" key="2">
    <source>
        <dbReference type="PROSITE" id="PS51740"/>
    </source>
</evidence>
<dbReference type="AlphaFoldDB" id="A0A9X1AD09"/>
<name>A0A9X1AD09_9HYPH</name>
<dbReference type="EMBL" id="JAFLWW010000005">
    <property type="protein sequence ID" value="MBT1157660.1"/>
    <property type="molecule type" value="Genomic_DNA"/>
</dbReference>
<keyword evidence="1 3" id="KW-0238">DNA-binding</keyword>
<dbReference type="SMART" id="SM00966">
    <property type="entry name" value="SpoVT_AbrB"/>
    <property type="match status" value="1"/>
</dbReference>
<protein>
    <submittedName>
        <fullName evidence="3">AbrB/MazE/SpoVT family DNA-binding domain-containing protein</fullName>
    </submittedName>
</protein>
<dbReference type="Proteomes" id="UP001138921">
    <property type="component" value="Unassembled WGS sequence"/>
</dbReference>
<dbReference type="NCBIfam" id="TIGR01439">
    <property type="entry name" value="lp_hng_hel_AbrB"/>
    <property type="match status" value="1"/>
</dbReference>
<dbReference type="SUPFAM" id="SSF89447">
    <property type="entry name" value="AbrB/MazE/MraZ-like"/>
    <property type="match status" value="1"/>
</dbReference>
<evidence type="ECO:0000256" key="1">
    <source>
        <dbReference type="PROSITE-ProRule" id="PRU01076"/>
    </source>
</evidence>
<feature type="domain" description="SpoVT-AbrB" evidence="2">
    <location>
        <begin position="1"/>
        <end position="44"/>
    </location>
</feature>
<dbReference type="Pfam" id="PF04014">
    <property type="entry name" value="MazE_antitoxin"/>
    <property type="match status" value="1"/>
</dbReference>